<evidence type="ECO:0000256" key="3">
    <source>
        <dbReference type="ARBA" id="ARBA00022618"/>
    </source>
</evidence>
<dbReference type="GO" id="GO:0090266">
    <property type="term" value="P:regulation of mitotic cell cycle spindle assembly checkpoint"/>
    <property type="evidence" value="ECO:0007669"/>
    <property type="project" value="InterPro"/>
</dbReference>
<sequence length="120" mass="13616">MAFSFFPNLVPRNASPSWFQADKPIDEENELTQLEQEHQMWLNSVATKNSDILPIGKTSSEPVEEEEDEEDEEEHEDDDSESREAEDSDIDSFTANGPNFNRDLGEGPPRLANLTMDLSE</sequence>
<gene>
    <name evidence="6" type="ORF">APZ42_032406</name>
</gene>
<dbReference type="Pfam" id="PF15243">
    <property type="entry name" value="ANAPC15"/>
    <property type="match status" value="1"/>
</dbReference>
<dbReference type="PANTHER" id="PTHR22526">
    <property type="entry name" value="ANAPHASE PROMOTING COMPLEX C SUBUNIT 15, PSEUDOGENE-RELATED"/>
    <property type="match status" value="1"/>
</dbReference>
<dbReference type="GO" id="GO:0005680">
    <property type="term" value="C:anaphase-promoting complex"/>
    <property type="evidence" value="ECO:0007669"/>
    <property type="project" value="InterPro"/>
</dbReference>
<name>A0A0P5KF47_9CRUS</name>
<dbReference type="OrthoDB" id="6362917at2759"/>
<keyword evidence="7" id="KW-1185">Reference proteome</keyword>
<dbReference type="Proteomes" id="UP000076858">
    <property type="component" value="Unassembled WGS sequence"/>
</dbReference>
<evidence type="ECO:0000313" key="6">
    <source>
        <dbReference type="EMBL" id="KZS04600.1"/>
    </source>
</evidence>
<evidence type="ECO:0000256" key="1">
    <source>
        <dbReference type="ARBA" id="ARBA00004906"/>
    </source>
</evidence>
<dbReference type="InterPro" id="IPR026182">
    <property type="entry name" value="ANAPC15"/>
</dbReference>
<reference evidence="6 7" key="1">
    <citation type="submission" date="2016-03" db="EMBL/GenBank/DDBJ databases">
        <title>EvidentialGene: Evidence-directed Construction of Genes on Genomes.</title>
        <authorList>
            <person name="Gilbert D.G."/>
            <person name="Choi J.-H."/>
            <person name="Mockaitis K."/>
            <person name="Colbourne J."/>
            <person name="Pfrender M."/>
        </authorList>
    </citation>
    <scope>NUCLEOTIDE SEQUENCE [LARGE SCALE GENOMIC DNA]</scope>
    <source>
        <strain evidence="6 7">Xinb3</strain>
        <tissue evidence="6">Complete organism</tissue>
    </source>
</reference>
<dbReference type="GO" id="GO:0051301">
    <property type="term" value="P:cell division"/>
    <property type="evidence" value="ECO:0007669"/>
    <property type="project" value="UniProtKB-KW"/>
</dbReference>
<protein>
    <submittedName>
        <fullName evidence="6">Uncharacterized protein</fullName>
    </submittedName>
</protein>
<comment type="pathway">
    <text evidence="1">Protein modification; protein ubiquitination.</text>
</comment>
<dbReference type="EMBL" id="LRGB01003115">
    <property type="protein sequence ID" value="KZS04600.1"/>
    <property type="molecule type" value="Genomic_DNA"/>
</dbReference>
<dbReference type="PANTHER" id="PTHR22526:SF2">
    <property type="entry name" value="ANAPHASE PROMOTING COMPLEX C SUBUNIT 15, PSEUDOGENE-RELATED"/>
    <property type="match status" value="1"/>
</dbReference>
<organism evidence="6 7">
    <name type="scientific">Daphnia magna</name>
    <dbReference type="NCBI Taxonomy" id="35525"/>
    <lineage>
        <taxon>Eukaryota</taxon>
        <taxon>Metazoa</taxon>
        <taxon>Ecdysozoa</taxon>
        <taxon>Arthropoda</taxon>
        <taxon>Crustacea</taxon>
        <taxon>Branchiopoda</taxon>
        <taxon>Diplostraca</taxon>
        <taxon>Cladocera</taxon>
        <taxon>Anomopoda</taxon>
        <taxon>Daphniidae</taxon>
        <taxon>Daphnia</taxon>
    </lineage>
</organism>
<proteinExistence type="inferred from homology"/>
<dbReference type="STRING" id="35525.A0A0P5KF47"/>
<evidence type="ECO:0000256" key="4">
    <source>
        <dbReference type="ARBA" id="ARBA00022776"/>
    </source>
</evidence>
<dbReference type="AlphaFoldDB" id="A0A0P5KF47"/>
<keyword evidence="5" id="KW-0131">Cell cycle</keyword>
<keyword evidence="3" id="KW-0132">Cell division</keyword>
<keyword evidence="4" id="KW-0498">Mitosis</keyword>
<accession>A0A0P5KF47</accession>
<comment type="similarity">
    <text evidence="2">Belongs to the APC15 family.</text>
</comment>
<evidence type="ECO:0000256" key="2">
    <source>
        <dbReference type="ARBA" id="ARBA00009618"/>
    </source>
</evidence>
<evidence type="ECO:0000256" key="5">
    <source>
        <dbReference type="ARBA" id="ARBA00023306"/>
    </source>
</evidence>
<evidence type="ECO:0000313" key="7">
    <source>
        <dbReference type="Proteomes" id="UP000076858"/>
    </source>
</evidence>
<comment type="caution">
    <text evidence="6">The sequence shown here is derived from an EMBL/GenBank/DDBJ whole genome shotgun (WGS) entry which is preliminary data.</text>
</comment>